<accession>A0A0D0BRW6</accession>
<reference evidence="1 2" key="1">
    <citation type="submission" date="2014-04" db="EMBL/GenBank/DDBJ databases">
        <authorList>
            <consortium name="DOE Joint Genome Institute"/>
            <person name="Kuo A."/>
            <person name="Ruytinx J."/>
            <person name="Rineau F."/>
            <person name="Colpaert J."/>
            <person name="Kohler A."/>
            <person name="Nagy L.G."/>
            <person name="Floudas D."/>
            <person name="Copeland A."/>
            <person name="Barry K.W."/>
            <person name="Cichocki N."/>
            <person name="Veneault-Fourrey C."/>
            <person name="LaButti K."/>
            <person name="Lindquist E.A."/>
            <person name="Lipzen A."/>
            <person name="Lundell T."/>
            <person name="Morin E."/>
            <person name="Murat C."/>
            <person name="Sun H."/>
            <person name="Tunlid A."/>
            <person name="Henrissat B."/>
            <person name="Grigoriev I.V."/>
            <person name="Hibbett D.S."/>
            <person name="Martin F."/>
            <person name="Nordberg H.P."/>
            <person name="Cantor M.N."/>
            <person name="Hua S.X."/>
        </authorList>
    </citation>
    <scope>NUCLEOTIDE SEQUENCE [LARGE SCALE GENOMIC DNA]</scope>
    <source>
        <strain evidence="1 2">UH-Slu-Lm8-n1</strain>
    </source>
</reference>
<keyword evidence="2" id="KW-1185">Reference proteome</keyword>
<dbReference type="EMBL" id="KN835138">
    <property type="protein sequence ID" value="KIK48417.1"/>
    <property type="molecule type" value="Genomic_DNA"/>
</dbReference>
<name>A0A0D0BRW6_9AGAM</name>
<sequence>MHTGSCVIALDTGSLGDRPFFGTGFRNKFLRMTTTHDSSKQLCSSTLYCIDPFPNITFLSAATLANAASRPKLEDFRPVL</sequence>
<evidence type="ECO:0000313" key="1">
    <source>
        <dbReference type="EMBL" id="KIK48417.1"/>
    </source>
</evidence>
<protein>
    <submittedName>
        <fullName evidence="1">Uncharacterized protein</fullName>
    </submittedName>
</protein>
<dbReference type="Proteomes" id="UP000054485">
    <property type="component" value="Unassembled WGS sequence"/>
</dbReference>
<dbReference type="AlphaFoldDB" id="A0A0D0BRW6"/>
<reference evidence="2" key="2">
    <citation type="submission" date="2015-01" db="EMBL/GenBank/DDBJ databases">
        <title>Evolutionary Origins and Diversification of the Mycorrhizal Mutualists.</title>
        <authorList>
            <consortium name="DOE Joint Genome Institute"/>
            <consortium name="Mycorrhizal Genomics Consortium"/>
            <person name="Kohler A."/>
            <person name="Kuo A."/>
            <person name="Nagy L.G."/>
            <person name="Floudas D."/>
            <person name="Copeland A."/>
            <person name="Barry K.W."/>
            <person name="Cichocki N."/>
            <person name="Veneault-Fourrey C."/>
            <person name="LaButti K."/>
            <person name="Lindquist E.A."/>
            <person name="Lipzen A."/>
            <person name="Lundell T."/>
            <person name="Morin E."/>
            <person name="Murat C."/>
            <person name="Riley R."/>
            <person name="Ohm R."/>
            <person name="Sun H."/>
            <person name="Tunlid A."/>
            <person name="Henrissat B."/>
            <person name="Grigoriev I.V."/>
            <person name="Hibbett D.S."/>
            <person name="Martin F."/>
        </authorList>
    </citation>
    <scope>NUCLEOTIDE SEQUENCE [LARGE SCALE GENOMIC DNA]</scope>
    <source>
        <strain evidence="2">UH-Slu-Lm8-n1</strain>
    </source>
</reference>
<organism evidence="1 2">
    <name type="scientific">Suillus luteus UH-Slu-Lm8-n1</name>
    <dbReference type="NCBI Taxonomy" id="930992"/>
    <lineage>
        <taxon>Eukaryota</taxon>
        <taxon>Fungi</taxon>
        <taxon>Dikarya</taxon>
        <taxon>Basidiomycota</taxon>
        <taxon>Agaricomycotina</taxon>
        <taxon>Agaricomycetes</taxon>
        <taxon>Agaricomycetidae</taxon>
        <taxon>Boletales</taxon>
        <taxon>Suillineae</taxon>
        <taxon>Suillaceae</taxon>
        <taxon>Suillus</taxon>
    </lineage>
</organism>
<dbReference type="InParanoid" id="A0A0D0BRW6"/>
<evidence type="ECO:0000313" key="2">
    <source>
        <dbReference type="Proteomes" id="UP000054485"/>
    </source>
</evidence>
<dbReference type="HOGENOM" id="CLU_2591399_0_0_1"/>
<gene>
    <name evidence="1" type="ORF">CY34DRAFT_798236</name>
</gene>
<proteinExistence type="predicted"/>